<accession>A0A672TNT7</accession>
<reference evidence="2" key="2">
    <citation type="submission" date="2025-08" db="UniProtKB">
        <authorList>
            <consortium name="Ensembl"/>
        </authorList>
    </citation>
    <scope>IDENTIFICATION</scope>
</reference>
<keyword evidence="1" id="KW-0175">Coiled coil</keyword>
<dbReference type="PANTHER" id="PTHR34645:SF1">
    <property type="entry name" value="GENE 136-RELATED"/>
    <property type="match status" value="1"/>
</dbReference>
<dbReference type="OMA" id="YIDVTFP"/>
<dbReference type="PANTHER" id="PTHR34645">
    <property type="entry name" value="SIMILAR TO HYPOTHETICAL PROTEIN"/>
    <property type="match status" value="1"/>
</dbReference>
<name>A0A672TNT7_STRHB</name>
<evidence type="ECO:0000313" key="3">
    <source>
        <dbReference type="Proteomes" id="UP000472266"/>
    </source>
</evidence>
<keyword evidence="3" id="KW-1185">Reference proteome</keyword>
<dbReference type="InParanoid" id="A0A672TNT7"/>
<evidence type="ECO:0000256" key="1">
    <source>
        <dbReference type="SAM" id="Coils"/>
    </source>
</evidence>
<dbReference type="InterPro" id="IPR038927">
    <property type="entry name" value="C6orf163"/>
</dbReference>
<reference evidence="2" key="3">
    <citation type="submission" date="2025-09" db="UniProtKB">
        <authorList>
            <consortium name="Ensembl"/>
        </authorList>
    </citation>
    <scope>IDENTIFICATION</scope>
</reference>
<dbReference type="AlphaFoldDB" id="A0A672TNT7"/>
<feature type="coiled-coil region" evidence="1">
    <location>
        <begin position="105"/>
        <end position="153"/>
    </location>
</feature>
<organism evidence="2 3">
    <name type="scientific">Strigops habroptila</name>
    <name type="common">Kakapo</name>
    <dbReference type="NCBI Taxonomy" id="2489341"/>
    <lineage>
        <taxon>Eukaryota</taxon>
        <taxon>Metazoa</taxon>
        <taxon>Chordata</taxon>
        <taxon>Craniata</taxon>
        <taxon>Vertebrata</taxon>
        <taxon>Euteleostomi</taxon>
        <taxon>Archelosauria</taxon>
        <taxon>Archosauria</taxon>
        <taxon>Dinosauria</taxon>
        <taxon>Saurischia</taxon>
        <taxon>Theropoda</taxon>
        <taxon>Coelurosauria</taxon>
        <taxon>Aves</taxon>
        <taxon>Neognathae</taxon>
        <taxon>Neoaves</taxon>
        <taxon>Telluraves</taxon>
        <taxon>Australaves</taxon>
        <taxon>Psittaciformes</taxon>
        <taxon>Psittacidae</taxon>
        <taxon>Strigops</taxon>
    </lineage>
</organism>
<proteinExistence type="predicted"/>
<evidence type="ECO:0000313" key="2">
    <source>
        <dbReference type="Ensembl" id="ENSSHBP00005002545.1"/>
    </source>
</evidence>
<dbReference type="Proteomes" id="UP000472266">
    <property type="component" value="Chromosome 7"/>
</dbReference>
<dbReference type="Ensembl" id="ENSSHBT00005003144.1">
    <property type="protein sequence ID" value="ENSSHBP00005002545.1"/>
    <property type="gene ID" value="ENSSHBG00005002357.1"/>
</dbReference>
<protein>
    <submittedName>
        <fullName evidence="2">Uncharacterized protein</fullName>
    </submittedName>
</protein>
<sequence>MQRYVEEQQKREAEAAEQRMAHRLERILMECARDKMRAVAKARKQEREAAFQEALQAHSLPLIIEQVKKEKNHEIHIACSIIQKETEIEIEKQPEEAETLQVGELEEVMVMLKAAEQQVKTLSQKLEKMTEWKDSLENEIQATRQTFQRYIDVTFPNLSPGQADFILPFRELWVNRTTNR</sequence>
<reference evidence="2 3" key="1">
    <citation type="submission" date="2019-11" db="EMBL/GenBank/DDBJ databases">
        <title>Strigops habroptila (kakapo) genome, bStrHab1, primary haplotype, v2.</title>
        <authorList>
            <person name="Jarvis E.D."/>
            <person name="Howard J."/>
            <person name="Rhie A."/>
            <person name="Phillippy A."/>
            <person name="Korlach J."/>
            <person name="Digby A."/>
            <person name="Iorns D."/>
            <person name="Eason D."/>
            <person name="Robertson B."/>
            <person name="Raemaekers T."/>
            <person name="Howe K."/>
            <person name="Lewin H."/>
            <person name="Damas J."/>
            <person name="Hastie A."/>
            <person name="Tracey A."/>
            <person name="Chow W."/>
            <person name="Fedrigo O."/>
        </authorList>
    </citation>
    <scope>NUCLEOTIDE SEQUENCE [LARGE SCALE GENOMIC DNA]</scope>
</reference>